<dbReference type="Pfam" id="PF06983">
    <property type="entry name" value="3-dmu-9_3-mt"/>
    <property type="match status" value="1"/>
</dbReference>
<evidence type="ECO:0000313" key="3">
    <source>
        <dbReference type="Proteomes" id="UP001596109"/>
    </source>
</evidence>
<dbReference type="RefSeq" id="WP_381433867.1">
    <property type="nucleotide sequence ID" value="NZ_JBHSNO010000005.1"/>
</dbReference>
<comment type="caution">
    <text evidence="2">The sequence shown here is derived from an EMBL/GenBank/DDBJ whole genome shotgun (WGS) entry which is preliminary data.</text>
</comment>
<dbReference type="CDD" id="cd06588">
    <property type="entry name" value="PhnB_like"/>
    <property type="match status" value="1"/>
</dbReference>
<keyword evidence="3" id="KW-1185">Reference proteome</keyword>
<accession>A0ABW0TJG5</accession>
<dbReference type="SUPFAM" id="SSF54593">
    <property type="entry name" value="Glyoxalase/Bleomycin resistance protein/Dihydroxybiphenyl dioxygenase"/>
    <property type="match status" value="1"/>
</dbReference>
<dbReference type="EMBL" id="JBHSNO010000005">
    <property type="protein sequence ID" value="MFC5589342.1"/>
    <property type="molecule type" value="Genomic_DNA"/>
</dbReference>
<protein>
    <submittedName>
        <fullName evidence="2">VOC family protein</fullName>
    </submittedName>
</protein>
<reference evidence="3" key="1">
    <citation type="journal article" date="2019" name="Int. J. Syst. Evol. Microbiol.">
        <title>The Global Catalogue of Microorganisms (GCM) 10K type strain sequencing project: providing services to taxonomists for standard genome sequencing and annotation.</title>
        <authorList>
            <consortium name="The Broad Institute Genomics Platform"/>
            <consortium name="The Broad Institute Genome Sequencing Center for Infectious Disease"/>
            <person name="Wu L."/>
            <person name="Ma J."/>
        </authorList>
    </citation>
    <scope>NUCLEOTIDE SEQUENCE [LARGE SCALE GENOMIC DNA]</scope>
    <source>
        <strain evidence="3">CGMCC 4.1434</strain>
    </source>
</reference>
<evidence type="ECO:0000259" key="1">
    <source>
        <dbReference type="Pfam" id="PF06983"/>
    </source>
</evidence>
<dbReference type="Gene3D" id="3.10.180.10">
    <property type="entry name" value="2,3-Dihydroxybiphenyl 1,2-Dioxygenase, domain 1"/>
    <property type="match status" value="1"/>
</dbReference>
<sequence length="137" mass="15591">MKGSIIPYLTFHGQAKEAAEFYTELFGLVNLGVQRYGDADFPSPPEAADLVIHCHLQKGDFQLMLADSTEERPQEVQHGLSLTVQCESDKEIQKLYDGLLQEGTMLMELQHTFWGTKYGKVRDKYGFVWDLNCEKEG</sequence>
<dbReference type="InterPro" id="IPR028973">
    <property type="entry name" value="PhnB-like"/>
</dbReference>
<proteinExistence type="predicted"/>
<dbReference type="PANTHER" id="PTHR33990:SF1">
    <property type="entry name" value="PROTEIN YJDN"/>
    <property type="match status" value="1"/>
</dbReference>
<dbReference type="Proteomes" id="UP001596109">
    <property type="component" value="Unassembled WGS sequence"/>
</dbReference>
<feature type="domain" description="PhnB-like" evidence="1">
    <location>
        <begin position="5"/>
        <end position="131"/>
    </location>
</feature>
<organism evidence="2 3">
    <name type="scientific">Sporosarcina soli</name>
    <dbReference type="NCBI Taxonomy" id="334736"/>
    <lineage>
        <taxon>Bacteria</taxon>
        <taxon>Bacillati</taxon>
        <taxon>Bacillota</taxon>
        <taxon>Bacilli</taxon>
        <taxon>Bacillales</taxon>
        <taxon>Caryophanaceae</taxon>
        <taxon>Sporosarcina</taxon>
    </lineage>
</organism>
<dbReference type="InterPro" id="IPR029068">
    <property type="entry name" value="Glyas_Bleomycin-R_OHBP_Dase"/>
</dbReference>
<evidence type="ECO:0000313" key="2">
    <source>
        <dbReference type="EMBL" id="MFC5589342.1"/>
    </source>
</evidence>
<name>A0ABW0TJG5_9BACL</name>
<dbReference type="PANTHER" id="PTHR33990">
    <property type="entry name" value="PROTEIN YJDN-RELATED"/>
    <property type="match status" value="1"/>
</dbReference>
<gene>
    <name evidence="2" type="ORF">ACFPRA_10615</name>
</gene>